<evidence type="ECO:0000313" key="7">
    <source>
        <dbReference type="Proteomes" id="UP000279275"/>
    </source>
</evidence>
<dbReference type="Gene3D" id="3.40.50.1820">
    <property type="entry name" value="alpha/beta hydrolase"/>
    <property type="match status" value="1"/>
</dbReference>
<dbReference type="InterPro" id="IPR002168">
    <property type="entry name" value="Lipase_GDXG_HIS_AS"/>
</dbReference>
<comment type="similarity">
    <text evidence="1 4">Belongs to the type-B carboxylesterase/lipase family.</text>
</comment>
<dbReference type="OrthoDB" id="3199405at2"/>
<evidence type="ECO:0000256" key="3">
    <source>
        <dbReference type="ARBA" id="ARBA00022801"/>
    </source>
</evidence>
<dbReference type="Proteomes" id="UP000279275">
    <property type="component" value="Unassembled WGS sequence"/>
</dbReference>
<proteinExistence type="inferred from homology"/>
<dbReference type="InterPro" id="IPR019826">
    <property type="entry name" value="Carboxylesterase_B_AS"/>
</dbReference>
<sequence>MPAWSARVSSTTARQELPVDSIVSVTGGQVRGFEADGVHAFLGIPHAAPAVGPARFELPRPVVPWTGVRDGSAHGPNCLQSPYPAPVEALLPGVRLLGDEYLNVNVWTPDPAGSGLPVLVWIHGGAFTRGSNAGPVYDGRAFARDGVVLVSVNYRLGISGFTAVPGAPLNRGLHDQVAALRWVRENVAAFGGDPDNVTVFGESAGGMSVLSLLAAPAARGLFRRAAVQSANGSAAATAEDGYRLAARLAQQLGIECTAAAFGAVPLERLQAAQDAIATAMALDPNPAVWGESVLEAGGGILSFFPVIDGDLLSGRPIDVLTTPGHRTVPLLAGWNRDDFRLFVFPVGRDAAITADTLPPLLAFCGLTPDLAETYAASRPAAGPADVFAAIMTDRTFTDDVLRLADHSAAQGIPQYRYEFRWPTPVARLDAGHAVELPFVFDRLDSLPSLTGIDPPQPLAGQMHRAWVRFAVDGDPGWSRYDEPDRKVRIFDHPAAGEVSDPRGAELRALRSSLARRRASAHQ</sequence>
<comment type="similarity">
    <text evidence="2">Belongs to the 'GDXG' lipolytic enzyme family.</text>
</comment>
<dbReference type="PROSITE" id="PS01173">
    <property type="entry name" value="LIPASE_GDXG_HIS"/>
    <property type="match status" value="1"/>
</dbReference>
<dbReference type="SUPFAM" id="SSF53474">
    <property type="entry name" value="alpha/beta-Hydrolases"/>
    <property type="match status" value="1"/>
</dbReference>
<organism evidence="6 7">
    <name type="scientific">Nocardia stercoris</name>
    <dbReference type="NCBI Taxonomy" id="2483361"/>
    <lineage>
        <taxon>Bacteria</taxon>
        <taxon>Bacillati</taxon>
        <taxon>Actinomycetota</taxon>
        <taxon>Actinomycetes</taxon>
        <taxon>Mycobacteriales</taxon>
        <taxon>Nocardiaceae</taxon>
        <taxon>Nocardia</taxon>
    </lineage>
</organism>
<evidence type="ECO:0000313" key="6">
    <source>
        <dbReference type="EMBL" id="RMI32595.1"/>
    </source>
</evidence>
<evidence type="ECO:0000256" key="1">
    <source>
        <dbReference type="ARBA" id="ARBA00005964"/>
    </source>
</evidence>
<dbReference type="InterPro" id="IPR029058">
    <property type="entry name" value="AB_hydrolase_fold"/>
</dbReference>
<dbReference type="GO" id="GO:0016787">
    <property type="term" value="F:hydrolase activity"/>
    <property type="evidence" value="ECO:0007669"/>
    <property type="project" value="UniProtKB-KW"/>
</dbReference>
<dbReference type="PANTHER" id="PTHR11559">
    <property type="entry name" value="CARBOXYLESTERASE"/>
    <property type="match status" value="1"/>
</dbReference>
<name>A0A3M2L9J6_9NOCA</name>
<dbReference type="Pfam" id="PF00135">
    <property type="entry name" value="COesterase"/>
    <property type="match status" value="1"/>
</dbReference>
<keyword evidence="3 4" id="KW-0378">Hydrolase</keyword>
<dbReference type="EMBL" id="RFFH01000004">
    <property type="protein sequence ID" value="RMI32595.1"/>
    <property type="molecule type" value="Genomic_DNA"/>
</dbReference>
<feature type="domain" description="Carboxylesterase type B" evidence="5">
    <location>
        <begin position="21"/>
        <end position="476"/>
    </location>
</feature>
<evidence type="ECO:0000259" key="5">
    <source>
        <dbReference type="Pfam" id="PF00135"/>
    </source>
</evidence>
<comment type="caution">
    <text evidence="6">The sequence shown here is derived from an EMBL/GenBank/DDBJ whole genome shotgun (WGS) entry which is preliminary data.</text>
</comment>
<evidence type="ECO:0000256" key="4">
    <source>
        <dbReference type="RuleBase" id="RU361235"/>
    </source>
</evidence>
<dbReference type="PROSITE" id="PS00122">
    <property type="entry name" value="CARBOXYLESTERASE_B_1"/>
    <property type="match status" value="1"/>
</dbReference>
<dbReference type="EC" id="3.1.1.-" evidence="4"/>
<dbReference type="InterPro" id="IPR050309">
    <property type="entry name" value="Type-B_Carboxylest/Lipase"/>
</dbReference>
<accession>A0A3M2L9J6</accession>
<keyword evidence="7" id="KW-1185">Reference proteome</keyword>
<protein>
    <recommendedName>
        <fullName evidence="4">Carboxylic ester hydrolase</fullName>
        <ecNumber evidence="4">3.1.1.-</ecNumber>
    </recommendedName>
</protein>
<dbReference type="AlphaFoldDB" id="A0A3M2L9J6"/>
<gene>
    <name evidence="6" type="ORF">EBN03_11480</name>
</gene>
<reference evidence="6 7" key="1">
    <citation type="submission" date="2018-10" db="EMBL/GenBank/DDBJ databases">
        <title>Isolation from cow dung.</title>
        <authorList>
            <person name="Ling L."/>
        </authorList>
    </citation>
    <scope>NUCLEOTIDE SEQUENCE [LARGE SCALE GENOMIC DNA]</scope>
    <source>
        <strain evidence="6 7">NEAU-LL90</strain>
    </source>
</reference>
<evidence type="ECO:0000256" key="2">
    <source>
        <dbReference type="ARBA" id="ARBA00010515"/>
    </source>
</evidence>
<dbReference type="InterPro" id="IPR002018">
    <property type="entry name" value="CarbesteraseB"/>
</dbReference>